<dbReference type="SUPFAM" id="SSF48464">
    <property type="entry name" value="ENTH/VHS domain"/>
    <property type="match status" value="1"/>
</dbReference>
<keyword evidence="3" id="KW-1185">Reference proteome</keyword>
<feature type="region of interest" description="Disordered" evidence="1">
    <location>
        <begin position="587"/>
        <end position="629"/>
    </location>
</feature>
<dbReference type="InterPro" id="IPR006569">
    <property type="entry name" value="CID_dom"/>
</dbReference>
<reference evidence="4" key="1">
    <citation type="submission" date="2025-08" db="UniProtKB">
        <authorList>
            <consortium name="RefSeq"/>
        </authorList>
    </citation>
    <scope>IDENTIFICATION</scope>
</reference>
<feature type="compositionally biased region" description="Pro residues" evidence="1">
    <location>
        <begin position="145"/>
        <end position="157"/>
    </location>
</feature>
<dbReference type="Gene3D" id="6.10.250.2560">
    <property type="match status" value="1"/>
</dbReference>
<feature type="compositionally biased region" description="Basic and acidic residues" evidence="1">
    <location>
        <begin position="705"/>
        <end position="744"/>
    </location>
</feature>
<feature type="compositionally biased region" description="Basic and acidic residues" evidence="1">
    <location>
        <begin position="683"/>
        <end position="693"/>
    </location>
</feature>
<accession>A0AAJ7WK00</accession>
<evidence type="ECO:0000313" key="4">
    <source>
        <dbReference type="RefSeq" id="XP_028968748.1"/>
    </source>
</evidence>
<dbReference type="Proteomes" id="UP000694867">
    <property type="component" value="Unplaced"/>
</dbReference>
<feature type="region of interest" description="Disordered" evidence="1">
    <location>
        <begin position="286"/>
        <end position="342"/>
    </location>
</feature>
<sequence>MDEAALEKKLRAVNNTQECIETLSLWVLHHKHHSDQIASVWLRCLRKSSTKHRLALLYLCNDVLQRCRKQGRPQFLEAFKKVLQEAGVLLDQKEIRKQVDRVFSIWKQRKVYDEAFIQRIQSAESKTSFSLSKSSLIAGKVMKSPSPPPALTPPRPQASPDEELIDFEPTGLVEQVKKVRKLQLDVGAKMGVLSSTKLDISRAEVLTSCKDKQHCEQFEKDFDEGIRCLESYVAAIETSLQEHKELQTLLTDGEKYYAHQLGDVQLVANGFRTFAGRVEEVKTGLGRFRIPSPPPLPDECPSPTDSELDDMIISPERNETRTMSKETRIPSESFNPSSASFMDSDPHIFSQLKDVLRKDSRVSSEVSTKTGRDEPSSTCVRPFVSPGQQTPKEVNVSLAHQDEIKEVDMEIEDDDETMPNLAKALSAARTSNLIELTSSRDVDLRIRPPNDPTSRVTSLPHLADEDERFPPRVPFPPSNVDRPFLLGCPNDRLGLPPAAGGMSSSSSPMPKPLLSNSTGFNGISTPTLSVEELLKKIVPSINRSNLTTIVQNKEKPENDIVDPDAYDPEDNFVMDVPRVVYSPPKASSNIVEVPTSDKPSTEEALQTTSKSEISSPDGPISPSPTRVAQTPSRLLLLKKQSNDLSYLSDPRPSSSPNNQKILVEYAHRRRLLSSPAAGNAPAPDRKATTHQENFRPIQRTPSSESNHKAPDPQRDERRLYERRSSSDQRNFHSRPPRSDAERRSAPAFGSSSRGGSRGRGGEANSQQARRSGPPRHQAAGKGWGASLEGDDRVFGYQHDKIDYLSLPRPVKKAPVKIPREVRLERGQLKADGSPLKQLAATLKDTNDGGRLPASQEVHEQTSAKPRAERGVDARAGVQRAASRSLSDGSQDRADVESGSGIDKLVGAFGNASRVDEGCFEQDGLVEGNGEIITQDTIEQNVVSVEISELEEGGPADDPMLGQYFDTSSSFIVNDICEGEETPLPIIEIGETDTDLWTDATILDIDDGYGGNEDSKSIASLLEEPSVKNVPRKAASSGLRGAVVATSVGSRRSSCRDQGAFDEFF</sequence>
<dbReference type="PROSITE" id="PS51391">
    <property type="entry name" value="CID"/>
    <property type="match status" value="1"/>
</dbReference>
<dbReference type="RefSeq" id="XP_028968748.1">
    <property type="nucleotide sequence ID" value="XM_029112915.1"/>
</dbReference>
<dbReference type="CDD" id="cd16981">
    <property type="entry name" value="CID_RPRD_like"/>
    <property type="match status" value="1"/>
</dbReference>
<name>A0AAJ7WK00_9ACAR</name>
<feature type="compositionally biased region" description="Low complexity" evidence="1">
    <location>
        <begin position="611"/>
        <end position="624"/>
    </location>
</feature>
<dbReference type="GeneID" id="100901950"/>
<dbReference type="Pfam" id="PF04818">
    <property type="entry name" value="CID"/>
    <property type="match status" value="1"/>
</dbReference>
<dbReference type="SMART" id="SM00582">
    <property type="entry name" value="RPR"/>
    <property type="match status" value="1"/>
</dbReference>
<dbReference type="InterPro" id="IPR008942">
    <property type="entry name" value="ENTH_VHS"/>
</dbReference>
<feature type="domain" description="CID" evidence="2">
    <location>
        <begin position="1"/>
        <end position="128"/>
    </location>
</feature>
<dbReference type="PANTHER" id="PTHR12460:SF40">
    <property type="entry name" value="REGULATION OF NUCLEAR PRE-MRNA DOMAIN-CONTAINING PROTEIN 2"/>
    <property type="match status" value="1"/>
</dbReference>
<feature type="compositionally biased region" description="Basic and acidic residues" evidence="1">
    <location>
        <begin position="856"/>
        <end position="872"/>
    </location>
</feature>
<dbReference type="PANTHER" id="PTHR12460">
    <property type="entry name" value="CYCLIN-DEPENDENT KINASE INHIBITOR-RELATED PROTEIN"/>
    <property type="match status" value="1"/>
</dbReference>
<feature type="region of interest" description="Disordered" evidence="1">
    <location>
        <begin position="844"/>
        <end position="897"/>
    </location>
</feature>
<evidence type="ECO:0000313" key="3">
    <source>
        <dbReference type="Proteomes" id="UP000694867"/>
    </source>
</evidence>
<feature type="compositionally biased region" description="Pro residues" evidence="1">
    <location>
        <begin position="291"/>
        <end position="300"/>
    </location>
</feature>
<feature type="region of interest" description="Disordered" evidence="1">
    <location>
        <begin position="142"/>
        <end position="161"/>
    </location>
</feature>
<gene>
    <name evidence="4" type="primary">LOC100901950</name>
</gene>
<dbReference type="GO" id="GO:0000993">
    <property type="term" value="F:RNA polymerase II complex binding"/>
    <property type="evidence" value="ECO:0007669"/>
    <property type="project" value="TreeGrafter"/>
</dbReference>
<organism evidence="3 4">
    <name type="scientific">Galendromus occidentalis</name>
    <name type="common">western predatory mite</name>
    <dbReference type="NCBI Taxonomy" id="34638"/>
    <lineage>
        <taxon>Eukaryota</taxon>
        <taxon>Metazoa</taxon>
        <taxon>Ecdysozoa</taxon>
        <taxon>Arthropoda</taxon>
        <taxon>Chelicerata</taxon>
        <taxon>Arachnida</taxon>
        <taxon>Acari</taxon>
        <taxon>Parasitiformes</taxon>
        <taxon>Mesostigmata</taxon>
        <taxon>Gamasina</taxon>
        <taxon>Phytoseioidea</taxon>
        <taxon>Phytoseiidae</taxon>
        <taxon>Typhlodrominae</taxon>
        <taxon>Galendromus</taxon>
    </lineage>
</organism>
<dbReference type="Gene3D" id="1.25.40.90">
    <property type="match status" value="1"/>
</dbReference>
<feature type="compositionally biased region" description="Polar residues" evidence="1">
    <location>
        <begin position="330"/>
        <end position="341"/>
    </location>
</feature>
<evidence type="ECO:0000256" key="1">
    <source>
        <dbReference type="SAM" id="MobiDB-lite"/>
    </source>
</evidence>
<dbReference type="AlphaFoldDB" id="A0AAJ7WK00"/>
<evidence type="ECO:0000259" key="2">
    <source>
        <dbReference type="PROSITE" id="PS51391"/>
    </source>
</evidence>
<feature type="compositionally biased region" description="Basic and acidic residues" evidence="1">
    <location>
        <begin position="316"/>
        <end position="329"/>
    </location>
</feature>
<dbReference type="KEGG" id="goe:100901950"/>
<protein>
    <submittedName>
        <fullName evidence="4">Regulation of nuclear pre-mRNA domain-containing protein 2</fullName>
    </submittedName>
</protein>
<feature type="region of interest" description="Disordered" evidence="1">
    <location>
        <begin position="674"/>
        <end position="790"/>
    </location>
</feature>
<proteinExistence type="predicted"/>
<feature type="region of interest" description="Disordered" evidence="1">
    <location>
        <begin position="360"/>
        <end position="391"/>
    </location>
</feature>
<dbReference type="GO" id="GO:0031124">
    <property type="term" value="P:mRNA 3'-end processing"/>
    <property type="evidence" value="ECO:0007669"/>
    <property type="project" value="TreeGrafter"/>
</dbReference>